<dbReference type="InterPro" id="IPR022782">
    <property type="entry name" value="AIP3-like_C"/>
</dbReference>
<dbReference type="Proteomes" id="UP000015241">
    <property type="component" value="Unassembled WGS sequence"/>
</dbReference>
<dbReference type="SMART" id="SM00806">
    <property type="entry name" value="AIP3"/>
    <property type="match status" value="1"/>
</dbReference>
<evidence type="ECO:0000259" key="4">
    <source>
        <dbReference type="SMART" id="SM00806"/>
    </source>
</evidence>
<name>S8E9J5_FOMSC</name>
<feature type="compositionally biased region" description="Polar residues" evidence="3">
    <location>
        <begin position="521"/>
        <end position="534"/>
    </location>
</feature>
<feature type="region of interest" description="Disordered" evidence="3">
    <location>
        <begin position="1008"/>
        <end position="1031"/>
    </location>
</feature>
<dbReference type="InterPro" id="IPR005613">
    <property type="entry name" value="AIP3_C"/>
</dbReference>
<evidence type="ECO:0000256" key="3">
    <source>
        <dbReference type="SAM" id="MobiDB-lite"/>
    </source>
</evidence>
<feature type="compositionally biased region" description="Polar residues" evidence="3">
    <location>
        <begin position="432"/>
        <end position="449"/>
    </location>
</feature>
<dbReference type="EMBL" id="KE504143">
    <property type="protein sequence ID" value="EPT01298.1"/>
    <property type="molecule type" value="Genomic_DNA"/>
</dbReference>
<dbReference type="AlphaFoldDB" id="S8E9J5"/>
<dbReference type="STRING" id="743788.S8E9J5"/>
<keyword evidence="6" id="KW-1185">Reference proteome</keyword>
<feature type="compositionally biased region" description="Polar residues" evidence="3">
    <location>
        <begin position="224"/>
        <end position="251"/>
    </location>
</feature>
<feature type="domain" description="Actin interacting protein 3 C-terminal" evidence="4">
    <location>
        <begin position="541"/>
        <end position="1001"/>
    </location>
</feature>
<dbReference type="InterPro" id="IPR051825">
    <property type="entry name" value="SRCIN1"/>
</dbReference>
<dbReference type="HOGENOM" id="CLU_005287_0_0_1"/>
<evidence type="ECO:0000256" key="2">
    <source>
        <dbReference type="SAM" id="Coils"/>
    </source>
</evidence>
<feature type="compositionally biased region" description="Basic and acidic residues" evidence="3">
    <location>
        <begin position="29"/>
        <end position="40"/>
    </location>
</feature>
<proteinExistence type="predicted"/>
<dbReference type="PANTHER" id="PTHR22741">
    <property type="entry name" value="P140CAP/SNIP-RELATED"/>
    <property type="match status" value="1"/>
</dbReference>
<evidence type="ECO:0000256" key="1">
    <source>
        <dbReference type="ARBA" id="ARBA00023054"/>
    </source>
</evidence>
<dbReference type="InParanoid" id="S8E9J5"/>
<reference evidence="5 6" key="1">
    <citation type="journal article" date="2012" name="Science">
        <title>The Paleozoic origin of enzymatic lignin decomposition reconstructed from 31 fungal genomes.</title>
        <authorList>
            <person name="Floudas D."/>
            <person name="Binder M."/>
            <person name="Riley R."/>
            <person name="Barry K."/>
            <person name="Blanchette R.A."/>
            <person name="Henrissat B."/>
            <person name="Martinez A.T."/>
            <person name="Otillar R."/>
            <person name="Spatafora J.W."/>
            <person name="Yadav J.S."/>
            <person name="Aerts A."/>
            <person name="Benoit I."/>
            <person name="Boyd A."/>
            <person name="Carlson A."/>
            <person name="Copeland A."/>
            <person name="Coutinho P.M."/>
            <person name="de Vries R.P."/>
            <person name="Ferreira P."/>
            <person name="Findley K."/>
            <person name="Foster B."/>
            <person name="Gaskell J."/>
            <person name="Glotzer D."/>
            <person name="Gorecki P."/>
            <person name="Heitman J."/>
            <person name="Hesse C."/>
            <person name="Hori C."/>
            <person name="Igarashi K."/>
            <person name="Jurgens J.A."/>
            <person name="Kallen N."/>
            <person name="Kersten P."/>
            <person name="Kohler A."/>
            <person name="Kuees U."/>
            <person name="Kumar T.K.A."/>
            <person name="Kuo A."/>
            <person name="LaButti K."/>
            <person name="Larrondo L.F."/>
            <person name="Lindquist E."/>
            <person name="Ling A."/>
            <person name="Lombard V."/>
            <person name="Lucas S."/>
            <person name="Lundell T."/>
            <person name="Martin R."/>
            <person name="McLaughlin D.J."/>
            <person name="Morgenstern I."/>
            <person name="Morin E."/>
            <person name="Murat C."/>
            <person name="Nagy L.G."/>
            <person name="Nolan M."/>
            <person name="Ohm R.A."/>
            <person name="Patyshakuliyeva A."/>
            <person name="Rokas A."/>
            <person name="Ruiz-Duenas F.J."/>
            <person name="Sabat G."/>
            <person name="Salamov A."/>
            <person name="Samejima M."/>
            <person name="Schmutz J."/>
            <person name="Slot J.C."/>
            <person name="St John F."/>
            <person name="Stenlid J."/>
            <person name="Sun H."/>
            <person name="Sun S."/>
            <person name="Syed K."/>
            <person name="Tsang A."/>
            <person name="Wiebenga A."/>
            <person name="Young D."/>
            <person name="Pisabarro A."/>
            <person name="Eastwood D.C."/>
            <person name="Martin F."/>
            <person name="Cullen D."/>
            <person name="Grigoriev I.V."/>
            <person name="Hibbett D.S."/>
        </authorList>
    </citation>
    <scope>NUCLEOTIDE SEQUENCE</scope>
    <source>
        <strain evidence="6">FP-58527</strain>
    </source>
</reference>
<feature type="compositionally biased region" description="Basic and acidic residues" evidence="3">
    <location>
        <begin position="158"/>
        <end position="186"/>
    </location>
</feature>
<dbReference type="GO" id="GO:0051286">
    <property type="term" value="C:cell tip"/>
    <property type="evidence" value="ECO:0007669"/>
    <property type="project" value="TreeGrafter"/>
</dbReference>
<dbReference type="GO" id="GO:0030010">
    <property type="term" value="P:establishment of cell polarity"/>
    <property type="evidence" value="ECO:0007669"/>
    <property type="project" value="TreeGrafter"/>
</dbReference>
<feature type="coiled-coil region" evidence="2">
    <location>
        <begin position="788"/>
        <end position="877"/>
    </location>
</feature>
<evidence type="ECO:0000313" key="5">
    <source>
        <dbReference type="EMBL" id="EPT01298.1"/>
    </source>
</evidence>
<feature type="region of interest" description="Disordered" evidence="3">
    <location>
        <begin position="155"/>
        <end position="534"/>
    </location>
</feature>
<dbReference type="Pfam" id="PF23153">
    <property type="entry name" value="Aip3p_Bud6_N"/>
    <property type="match status" value="1"/>
</dbReference>
<feature type="compositionally biased region" description="Pro residues" evidence="3">
    <location>
        <begin position="305"/>
        <end position="320"/>
    </location>
</feature>
<feature type="compositionally biased region" description="Low complexity" evidence="3">
    <location>
        <begin position="196"/>
        <end position="208"/>
    </location>
</feature>
<feature type="compositionally biased region" description="Polar residues" evidence="3">
    <location>
        <begin position="379"/>
        <end position="395"/>
    </location>
</feature>
<dbReference type="GO" id="GO:0005519">
    <property type="term" value="F:cytoskeletal regulatory protein binding"/>
    <property type="evidence" value="ECO:0007669"/>
    <property type="project" value="InterPro"/>
</dbReference>
<dbReference type="FunCoup" id="S8E9J5">
    <property type="interactions" value="49"/>
</dbReference>
<evidence type="ECO:0000313" key="6">
    <source>
        <dbReference type="Proteomes" id="UP000015241"/>
    </source>
</evidence>
<accession>S8E9J5</accession>
<feature type="region of interest" description="Disordered" evidence="3">
    <location>
        <begin position="1"/>
        <end position="46"/>
    </location>
</feature>
<feature type="compositionally biased region" description="Polar residues" evidence="3">
    <location>
        <begin position="267"/>
        <end position="279"/>
    </location>
</feature>
<feature type="compositionally biased region" description="Low complexity" evidence="3">
    <location>
        <begin position="1"/>
        <end position="28"/>
    </location>
</feature>
<gene>
    <name evidence="5" type="ORF">FOMPIDRAFT_1161927</name>
</gene>
<organism evidence="5 6">
    <name type="scientific">Fomitopsis schrenkii</name>
    <name type="common">Brown rot fungus</name>
    <dbReference type="NCBI Taxonomy" id="2126942"/>
    <lineage>
        <taxon>Eukaryota</taxon>
        <taxon>Fungi</taxon>
        <taxon>Dikarya</taxon>
        <taxon>Basidiomycota</taxon>
        <taxon>Agaricomycotina</taxon>
        <taxon>Agaricomycetes</taxon>
        <taxon>Polyporales</taxon>
        <taxon>Fomitopsis</taxon>
    </lineage>
</organism>
<dbReference type="GO" id="GO:0005737">
    <property type="term" value="C:cytoplasm"/>
    <property type="evidence" value="ECO:0007669"/>
    <property type="project" value="TreeGrafter"/>
</dbReference>
<feature type="non-terminal residue" evidence="5">
    <location>
        <position position="1"/>
    </location>
</feature>
<sequence>MSASRAVATSSRRATNQSTSSTTSNGSNRSERGERSERTRTGTQPAVESAVTRLLVSIKQLLESLTKWSHKEVDENHISDVYVRLGNDFNGAVAAFAMYRIEMTELMGVPEELRNVLETCLAEEPSKETLDQYLPKVRSIITDLLQGLRQKQSMYRRIVSDGRHRSEGGDRESRSSRSDRSSKRTTTDTLIGSGEGSETSSRRSTPGSRRNELPSMQEEPPAVRSSTPVQAQPRTSISVQARPQIASNHSFPSPRAVPSEIKESPSRARSTSAAIQGTNGLLDRDATPRHHSLHSSRHSEDTTPAPTPEPPQLPVQPQPRPASGVPAHVKRYSLVDKPVTPPTPPPAVVVDEPNTPPVEQSSPSRAVSPPINGDVDVPSSDSQTLTTEPGVQTSLDALRDRNALERRASKRFSSYNFAKMVGGGSLRERPSANGSSTPNRRSLAVSSALSPGDLAVLTEADDEGTNVVAASPARRTRSRGTRQPPRNASPIAEEEEVPPPVPSLPLKEPSPPVQHVRQPSAAATTPEPQRAESTPTMLTVFLQVGREVKKATIEPGMTQSSLTLLFVDKFSYNPGQDNFPAIYIRDPSSGVQYELEDMHEIKDRCLLSLNIEPLDQIKQHIDLQIASLAQEMKDLRAAVSTNRRTSMPPPMIIAQPLAESTPATARPSDYQFRKVARRLSRLIPDDSPLFEEEPTPIAPQMTGASIQPQMTGASVMSEYTNRVVTDLKTQFDEVQNLRRDLGIMRQLYTEFMKQTKESLGALRTQTQNVRQLASNKIGGARQYIDDGKAKLDSRSQNVLTKMEELQDTVESIKDDVIKRSISPKQFVLKNVKGDMDAVAAELQNLKEHIQTVKPMWKKTWEEELQNIVEEQQFLQHQEEFLSDLLEDHKAVIEVWGHVEKVITLRGTASARASRSTKGFKPPPMDEGHTGLSTVLLEIRGAAADSERRLKAIAATEKAREKELTSQSDEFQNELSGFVEGRKLKKTGGAEEVERVRQRRNEQTLKAMFTGSSVASSNGGGVASGPTSPMSP</sequence>
<dbReference type="OrthoDB" id="783096at2759"/>
<keyword evidence="1 2" id="KW-0175">Coiled coil</keyword>
<protein>
    <recommendedName>
        <fullName evidence="4">Actin interacting protein 3 C-terminal domain-containing protein</fullName>
    </recommendedName>
</protein>
<dbReference type="Pfam" id="PF03915">
    <property type="entry name" value="AIP3"/>
    <property type="match status" value="1"/>
</dbReference>
<dbReference type="Gene3D" id="1.20.58.1540">
    <property type="entry name" value="Actin interacting protein 3, C-terminal domain"/>
    <property type="match status" value="1"/>
</dbReference>
<dbReference type="PANTHER" id="PTHR22741:SF10">
    <property type="entry name" value="COILED-COIL DOMAIN-CONTAINING PROTEIN CG32809"/>
    <property type="match status" value="1"/>
</dbReference>
<dbReference type="InterPro" id="IPR056279">
    <property type="entry name" value="Aip3p_Bud6_N"/>
</dbReference>
<feature type="compositionally biased region" description="Basic and acidic residues" evidence="3">
    <location>
        <begin position="397"/>
        <end position="407"/>
    </location>
</feature>
<feature type="compositionally biased region" description="Pro residues" evidence="3">
    <location>
        <begin position="498"/>
        <end position="512"/>
    </location>
</feature>
<dbReference type="eggNOG" id="ENOG502QS95">
    <property type="taxonomic scope" value="Eukaryota"/>
</dbReference>